<dbReference type="InterPro" id="IPR006594">
    <property type="entry name" value="LisH"/>
</dbReference>
<proteinExistence type="predicted"/>
<sequence length="299" mass="33921">MSYQNTEIPLKEIIKVFKQINVKDILSIAKNIQKRLTTDKSLILKGNTNKYKLVTQADIEIQKLLLDYFDNSSLKGTYKVFAEETIQNNNNSKNTSWKLIIDPLDGTSSFKKQNKMWGVMVGAIDNKGILRYSWNLISTGEIYTSGYKGSQKISFKNKIAKEKLITIDVYDYGSFLSNKFKDAFKINFNIENDKIVQTSYPAAVWAGYKLFTNCLDGLLWLPSNKGKKSYPGYDLIFLGALLDKGYNVIIGKTDTKNCMIVVAPVIEDAEKLYKVGLDLLPADKKIKMEKLVNTLNIDI</sequence>
<evidence type="ECO:0000313" key="3">
    <source>
        <dbReference type="Proteomes" id="UP000229401"/>
    </source>
</evidence>
<gene>
    <name evidence="2" type="ORF">COY87_00180</name>
</gene>
<organism evidence="2 3">
    <name type="scientific">Candidatus Roizmanbacteria bacterium CG_4_10_14_0_8_um_filter_33_9</name>
    <dbReference type="NCBI Taxonomy" id="1974826"/>
    <lineage>
        <taxon>Bacteria</taxon>
        <taxon>Candidatus Roizmaniibacteriota</taxon>
    </lineage>
</organism>
<dbReference type="AlphaFoldDB" id="A0A2M7QKX1"/>
<dbReference type="PROSITE" id="PS50896">
    <property type="entry name" value="LISH"/>
    <property type="match status" value="1"/>
</dbReference>
<keyword evidence="1" id="KW-0479">Metal-binding</keyword>
<feature type="binding site" evidence="1">
    <location>
        <position position="104"/>
    </location>
    <ligand>
        <name>Mg(2+)</name>
        <dbReference type="ChEBI" id="CHEBI:18420"/>
        <label>1</label>
        <note>catalytic</note>
    </ligand>
</feature>
<accession>A0A2M7QKX1</accession>
<dbReference type="Pfam" id="PF00459">
    <property type="entry name" value="Inositol_P"/>
    <property type="match status" value="1"/>
</dbReference>
<dbReference type="SUPFAM" id="SSF56655">
    <property type="entry name" value="Carbohydrate phosphatase"/>
    <property type="match status" value="1"/>
</dbReference>
<evidence type="ECO:0000313" key="2">
    <source>
        <dbReference type="EMBL" id="PIY72581.1"/>
    </source>
</evidence>
<name>A0A2M7QKX1_9BACT</name>
<keyword evidence="1" id="KW-0460">Magnesium</keyword>
<protein>
    <submittedName>
        <fullName evidence="2">Uncharacterized protein</fullName>
    </submittedName>
</protein>
<comment type="cofactor">
    <cofactor evidence="1">
        <name>Mg(2+)</name>
        <dbReference type="ChEBI" id="CHEBI:18420"/>
    </cofactor>
</comment>
<dbReference type="InterPro" id="IPR000760">
    <property type="entry name" value="Inositol_monophosphatase-like"/>
</dbReference>
<dbReference type="Proteomes" id="UP000229401">
    <property type="component" value="Unassembled WGS sequence"/>
</dbReference>
<dbReference type="EMBL" id="PFLI01000007">
    <property type="protein sequence ID" value="PIY72581.1"/>
    <property type="molecule type" value="Genomic_DNA"/>
</dbReference>
<comment type="caution">
    <text evidence="2">The sequence shown here is derived from an EMBL/GenBank/DDBJ whole genome shotgun (WGS) entry which is preliminary data.</text>
</comment>
<evidence type="ECO:0000256" key="1">
    <source>
        <dbReference type="PIRSR" id="PIRSR600760-2"/>
    </source>
</evidence>
<feature type="binding site" evidence="1">
    <location>
        <position position="105"/>
    </location>
    <ligand>
        <name>Mg(2+)</name>
        <dbReference type="ChEBI" id="CHEBI:18420"/>
        <label>1</label>
        <note>catalytic</note>
    </ligand>
</feature>
<reference evidence="3" key="1">
    <citation type="submission" date="2017-09" db="EMBL/GenBank/DDBJ databases">
        <title>Depth-based differentiation of microbial function through sediment-hosted aquifers and enrichment of novel symbionts in the deep terrestrial subsurface.</title>
        <authorList>
            <person name="Probst A.J."/>
            <person name="Ladd B."/>
            <person name="Jarett J.K."/>
            <person name="Geller-Mcgrath D.E."/>
            <person name="Sieber C.M.K."/>
            <person name="Emerson J.B."/>
            <person name="Anantharaman K."/>
            <person name="Thomas B.C."/>
            <person name="Malmstrom R."/>
            <person name="Stieglmeier M."/>
            <person name="Klingl A."/>
            <person name="Woyke T."/>
            <person name="Ryan C.M."/>
            <person name="Banfield J.F."/>
        </authorList>
    </citation>
    <scope>NUCLEOTIDE SEQUENCE [LARGE SCALE GENOMIC DNA]</scope>
</reference>
<dbReference type="Gene3D" id="3.30.540.10">
    <property type="entry name" value="Fructose-1,6-Bisphosphatase, subunit A, domain 1"/>
    <property type="match status" value="1"/>
</dbReference>
<feature type="binding site" evidence="1">
    <location>
        <position position="102"/>
    </location>
    <ligand>
        <name>Mg(2+)</name>
        <dbReference type="ChEBI" id="CHEBI:18420"/>
        <label>1</label>
        <note>catalytic</note>
    </ligand>
</feature>
<dbReference type="GO" id="GO:0046872">
    <property type="term" value="F:metal ion binding"/>
    <property type="evidence" value="ECO:0007669"/>
    <property type="project" value="UniProtKB-KW"/>
</dbReference>
<feature type="binding site" evidence="1">
    <location>
        <position position="83"/>
    </location>
    <ligand>
        <name>Mg(2+)</name>
        <dbReference type="ChEBI" id="CHEBI:18420"/>
        <label>1</label>
        <note>catalytic</note>
    </ligand>
</feature>